<name>A0ABV3XB72_9ACTN</name>
<feature type="transmembrane region" description="Helical" evidence="7">
    <location>
        <begin position="184"/>
        <end position="206"/>
    </location>
</feature>
<dbReference type="InterPro" id="IPR035906">
    <property type="entry name" value="MetI-like_sf"/>
</dbReference>
<evidence type="ECO:0000259" key="8">
    <source>
        <dbReference type="PROSITE" id="PS50928"/>
    </source>
</evidence>
<dbReference type="Proteomes" id="UP001560045">
    <property type="component" value="Unassembled WGS sequence"/>
</dbReference>
<feature type="transmembrane region" description="Helical" evidence="7">
    <location>
        <begin position="242"/>
        <end position="263"/>
    </location>
</feature>
<evidence type="ECO:0000256" key="6">
    <source>
        <dbReference type="ARBA" id="ARBA00023136"/>
    </source>
</evidence>
<evidence type="ECO:0000313" key="10">
    <source>
        <dbReference type="Proteomes" id="UP001560045"/>
    </source>
</evidence>
<feature type="transmembrane region" description="Helical" evidence="7">
    <location>
        <begin position="143"/>
        <end position="163"/>
    </location>
</feature>
<dbReference type="RefSeq" id="WP_369204023.1">
    <property type="nucleotide sequence ID" value="NZ_JBFNXQ010000010.1"/>
</dbReference>
<dbReference type="CDD" id="cd06261">
    <property type="entry name" value="TM_PBP2"/>
    <property type="match status" value="1"/>
</dbReference>
<dbReference type="InterPro" id="IPR000515">
    <property type="entry name" value="MetI-like"/>
</dbReference>
<evidence type="ECO:0000256" key="5">
    <source>
        <dbReference type="ARBA" id="ARBA00022989"/>
    </source>
</evidence>
<evidence type="ECO:0000256" key="1">
    <source>
        <dbReference type="ARBA" id="ARBA00004651"/>
    </source>
</evidence>
<gene>
    <name evidence="9" type="ORF">ABQ292_05405</name>
</gene>
<evidence type="ECO:0000256" key="2">
    <source>
        <dbReference type="ARBA" id="ARBA00022448"/>
    </source>
</evidence>
<feature type="transmembrane region" description="Helical" evidence="7">
    <location>
        <begin position="110"/>
        <end position="131"/>
    </location>
</feature>
<dbReference type="Gene3D" id="1.10.3720.10">
    <property type="entry name" value="MetI-like"/>
    <property type="match status" value="1"/>
</dbReference>
<protein>
    <submittedName>
        <fullName evidence="9">Carbohydrate ABC transporter permease</fullName>
    </submittedName>
</protein>
<dbReference type="Pfam" id="PF00528">
    <property type="entry name" value="BPD_transp_1"/>
    <property type="match status" value="1"/>
</dbReference>
<dbReference type="SUPFAM" id="SSF161098">
    <property type="entry name" value="MetI-like"/>
    <property type="match status" value="1"/>
</dbReference>
<dbReference type="PANTHER" id="PTHR32243">
    <property type="entry name" value="MALTOSE TRANSPORT SYSTEM PERMEASE-RELATED"/>
    <property type="match status" value="1"/>
</dbReference>
<evidence type="ECO:0000256" key="7">
    <source>
        <dbReference type="RuleBase" id="RU363032"/>
    </source>
</evidence>
<accession>A0ABV3XB72</accession>
<keyword evidence="4 7" id="KW-0812">Transmembrane</keyword>
<evidence type="ECO:0000256" key="4">
    <source>
        <dbReference type="ARBA" id="ARBA00022692"/>
    </source>
</evidence>
<comment type="caution">
    <text evidence="9">The sequence shown here is derived from an EMBL/GenBank/DDBJ whole genome shotgun (WGS) entry which is preliminary data.</text>
</comment>
<sequence length="277" mass="30091">MSDVHAILARMPRWAAMAVLMVIVLGPLYWVTISSLKSREEILRTTPTLFPQSVTFDSFRQLFTATDYGTYLTNSFIVALLTAAFTVLVAFLGAYGLYRLRVPGGDKIAGLVLLSYMIPGTLLLVPLYQVFAQLRIVNTHTALILVNVAFTAPFCTWLLRGFLQAIPKEIDEAAAVDGAGPLRTMFSVVLPLMAPGLATVAVYAFVYSWTEFVFASQLLVDDALKTLPIGLSAIMGQYTVNWGLLMAGTVCTMIPAIVPFLFVGKYFVGGLTAGAVK</sequence>
<keyword evidence="3" id="KW-1003">Cell membrane</keyword>
<feature type="transmembrane region" description="Helical" evidence="7">
    <location>
        <begin position="12"/>
        <end position="31"/>
    </location>
</feature>
<keyword evidence="2 7" id="KW-0813">Transport</keyword>
<organism evidence="9 10">
    <name type="scientific">Geodermatophilus maliterrae</name>
    <dbReference type="NCBI Taxonomy" id="3162531"/>
    <lineage>
        <taxon>Bacteria</taxon>
        <taxon>Bacillati</taxon>
        <taxon>Actinomycetota</taxon>
        <taxon>Actinomycetes</taxon>
        <taxon>Geodermatophilales</taxon>
        <taxon>Geodermatophilaceae</taxon>
        <taxon>Geodermatophilus</taxon>
    </lineage>
</organism>
<evidence type="ECO:0000313" key="9">
    <source>
        <dbReference type="EMBL" id="MEX5717804.1"/>
    </source>
</evidence>
<dbReference type="InterPro" id="IPR050901">
    <property type="entry name" value="BP-dep_ABC_trans_perm"/>
</dbReference>
<keyword evidence="5 7" id="KW-1133">Transmembrane helix</keyword>
<dbReference type="EMBL" id="JBFNXQ010000010">
    <property type="protein sequence ID" value="MEX5717804.1"/>
    <property type="molecule type" value="Genomic_DNA"/>
</dbReference>
<dbReference type="PROSITE" id="PS50928">
    <property type="entry name" value="ABC_TM1"/>
    <property type="match status" value="1"/>
</dbReference>
<reference evidence="9 10" key="1">
    <citation type="submission" date="2024-06" db="EMBL/GenBank/DDBJ databases">
        <title>Draft genome sequence of Geodermatophilus badlandi, a novel member of the Geodermatophilaceae isolated from badland sedimentary rocks in the Red desert, Wyoming, USA.</title>
        <authorList>
            <person name="Ben Tekaya S."/>
            <person name="Nouioui I."/>
            <person name="Flores G.M."/>
            <person name="Shaal M.N."/>
            <person name="Bredoire F."/>
            <person name="Basile F."/>
            <person name="Van Diepen L."/>
            <person name="Ward N.L."/>
        </authorList>
    </citation>
    <scope>NUCLEOTIDE SEQUENCE [LARGE SCALE GENOMIC DNA]</scope>
    <source>
        <strain evidence="9 10">WL48A</strain>
    </source>
</reference>
<comment type="similarity">
    <text evidence="7">Belongs to the binding-protein-dependent transport system permease family.</text>
</comment>
<feature type="transmembrane region" description="Helical" evidence="7">
    <location>
        <begin position="76"/>
        <end position="98"/>
    </location>
</feature>
<evidence type="ECO:0000256" key="3">
    <source>
        <dbReference type="ARBA" id="ARBA00022475"/>
    </source>
</evidence>
<dbReference type="PANTHER" id="PTHR32243:SF18">
    <property type="entry name" value="INNER MEMBRANE ABC TRANSPORTER PERMEASE PROTEIN YCJP"/>
    <property type="match status" value="1"/>
</dbReference>
<comment type="subcellular location">
    <subcellularLocation>
        <location evidence="1 7">Cell membrane</location>
        <topology evidence="1 7">Multi-pass membrane protein</topology>
    </subcellularLocation>
</comment>
<keyword evidence="6 7" id="KW-0472">Membrane</keyword>
<proteinExistence type="inferred from homology"/>
<feature type="domain" description="ABC transmembrane type-1" evidence="8">
    <location>
        <begin position="72"/>
        <end position="263"/>
    </location>
</feature>
<keyword evidence="10" id="KW-1185">Reference proteome</keyword>